<comment type="subcellular location">
    <subcellularLocation>
        <location evidence="1">Cell membrane</location>
        <topology evidence="1">Lipid-anchor</topology>
        <topology evidence="1">GPI-anchor</topology>
    </subcellularLocation>
</comment>
<comment type="similarity">
    <text evidence="2">Belongs to the plant LTP family.</text>
</comment>
<keyword evidence="4" id="KW-0472">Membrane</keyword>
<evidence type="ECO:0000256" key="3">
    <source>
        <dbReference type="ARBA" id="ARBA00022475"/>
    </source>
</evidence>
<dbReference type="GO" id="GO:0098552">
    <property type="term" value="C:side of membrane"/>
    <property type="evidence" value="ECO:0007669"/>
    <property type="project" value="UniProtKB-KW"/>
</dbReference>
<dbReference type="GO" id="GO:0006869">
    <property type="term" value="P:lipid transport"/>
    <property type="evidence" value="ECO:0007669"/>
    <property type="project" value="InterPro"/>
</dbReference>
<dbReference type="CDD" id="cd00010">
    <property type="entry name" value="AAI_LTSS"/>
    <property type="match status" value="2"/>
</dbReference>
<evidence type="ECO:0000256" key="5">
    <source>
        <dbReference type="ARBA" id="ARBA00022729"/>
    </source>
</evidence>
<evidence type="ECO:0000256" key="9">
    <source>
        <dbReference type="SAM" id="MobiDB-lite"/>
    </source>
</evidence>
<feature type="signal peptide" evidence="10">
    <location>
        <begin position="1"/>
        <end position="24"/>
    </location>
</feature>
<dbReference type="SUPFAM" id="SSF47699">
    <property type="entry name" value="Bifunctional inhibitor/lipid-transfer protein/seed storage 2S albumin"/>
    <property type="match status" value="2"/>
</dbReference>
<keyword evidence="3" id="KW-1003">Cell membrane</keyword>
<dbReference type="PANTHER" id="PTHR33044">
    <property type="entry name" value="BIFUNCTIONAL INHIBITOR/LIPID-TRANSFER PROTEIN/SEED STORAGE 2S ALBUMIN SUPERFAMILY PROTEIN-RELATED"/>
    <property type="match status" value="1"/>
</dbReference>
<gene>
    <name evidence="12" type="ORF">SADUNF_Sadunf05G0156400</name>
</gene>
<accession>A0A835KDA7</accession>
<keyword evidence="8" id="KW-0449">Lipoprotein</keyword>
<evidence type="ECO:0000256" key="1">
    <source>
        <dbReference type="ARBA" id="ARBA00004609"/>
    </source>
</evidence>
<dbReference type="AlphaFoldDB" id="A0A835KDA7"/>
<evidence type="ECO:0000256" key="6">
    <source>
        <dbReference type="ARBA" id="ARBA00023157"/>
    </source>
</evidence>
<dbReference type="InterPro" id="IPR036312">
    <property type="entry name" value="Bifun_inhib/LTP/seed_sf"/>
</dbReference>
<evidence type="ECO:0000256" key="4">
    <source>
        <dbReference type="ARBA" id="ARBA00022622"/>
    </source>
</evidence>
<dbReference type="Pfam" id="PF14368">
    <property type="entry name" value="LTP_2"/>
    <property type="match status" value="2"/>
</dbReference>
<dbReference type="InterPro" id="IPR043325">
    <property type="entry name" value="LTSS"/>
</dbReference>
<keyword evidence="13" id="KW-1185">Reference proteome</keyword>
<dbReference type="Proteomes" id="UP000657918">
    <property type="component" value="Unassembled WGS sequence"/>
</dbReference>
<evidence type="ECO:0000256" key="10">
    <source>
        <dbReference type="SAM" id="SignalP"/>
    </source>
</evidence>
<keyword evidence="6" id="KW-1015">Disulfide bond</keyword>
<feature type="region of interest" description="Disordered" evidence="9">
    <location>
        <begin position="106"/>
        <end position="157"/>
    </location>
</feature>
<feature type="compositionally biased region" description="Pro residues" evidence="9">
    <location>
        <begin position="112"/>
        <end position="122"/>
    </location>
</feature>
<evidence type="ECO:0000259" key="11">
    <source>
        <dbReference type="SMART" id="SM00499"/>
    </source>
</evidence>
<dbReference type="GO" id="GO:0005886">
    <property type="term" value="C:plasma membrane"/>
    <property type="evidence" value="ECO:0007669"/>
    <property type="project" value="UniProtKB-SubCell"/>
</dbReference>
<evidence type="ECO:0000313" key="12">
    <source>
        <dbReference type="EMBL" id="KAF9682904.1"/>
    </source>
</evidence>
<dbReference type="PRINTS" id="PR00382">
    <property type="entry name" value="LIPIDTRNSFER"/>
</dbReference>
<reference evidence="12 13" key="1">
    <citation type="submission" date="2020-10" db="EMBL/GenBank/DDBJ databases">
        <title>Plant Genome Project.</title>
        <authorList>
            <person name="Zhang R.-G."/>
        </authorList>
    </citation>
    <scope>NUCLEOTIDE SEQUENCE [LARGE SCALE GENOMIC DNA]</scope>
    <source>
        <strain evidence="12">FAFU-HL-1</strain>
        <tissue evidence="12">Leaf</tissue>
    </source>
</reference>
<evidence type="ECO:0000256" key="7">
    <source>
        <dbReference type="ARBA" id="ARBA00023180"/>
    </source>
</evidence>
<proteinExistence type="inferred from homology"/>
<dbReference type="EMBL" id="JADGMS010000005">
    <property type="protein sequence ID" value="KAF9682904.1"/>
    <property type="molecule type" value="Genomic_DNA"/>
</dbReference>
<evidence type="ECO:0000313" key="13">
    <source>
        <dbReference type="Proteomes" id="UP000657918"/>
    </source>
</evidence>
<keyword evidence="4" id="KW-0336">GPI-anchor</keyword>
<dbReference type="GO" id="GO:0008289">
    <property type="term" value="F:lipid binding"/>
    <property type="evidence" value="ECO:0007669"/>
    <property type="project" value="InterPro"/>
</dbReference>
<dbReference type="FunFam" id="1.10.110.10:FF:000001">
    <property type="entry name" value="Bifunctional inhibitor/lipid-transfer protein/seed storage 2S albumin superfamily protein"/>
    <property type="match status" value="2"/>
</dbReference>
<sequence>MASKGVQFSLLLVLAMMLCHGATAQSGCTGSLVSLAPCLNYVTGNSSAPSPSCCSQLATIVQSQPRCLCALVNGGGSSLGISINQTLALALPTACNVQTPPISRCNAADGPAAPPASSPGTPPSDTSDATPEAPTTVSTPSIPAGSGSKTVPTSTGTSDASIVRKQLHLDIFLFHPLQATKGILHFSTIVARNFYRIDPMAARRMEVMLAISLAATLCAGAMAQSSCTNVIISMSPCLNYITGNSSTPSSSCCTQLANVVKSQPQCLCEVVNGGASSLGVNVNQTQALALPSACNVQTPSISRCNGTGSKTAPSTDNGTSDANPTKLSMSLLFFLLFITSQASTLVTI</sequence>
<feature type="domain" description="Bifunctional inhibitor/plant lipid transfer protein/seed storage helical" evidence="11">
    <location>
        <begin position="227"/>
        <end position="304"/>
    </location>
</feature>
<evidence type="ECO:0000256" key="2">
    <source>
        <dbReference type="ARBA" id="ARBA00009748"/>
    </source>
</evidence>
<dbReference type="InterPro" id="IPR000528">
    <property type="entry name" value="Plant_nsLTP"/>
</dbReference>
<dbReference type="Gene3D" id="1.10.110.10">
    <property type="entry name" value="Plant lipid-transfer and hydrophobic proteins"/>
    <property type="match status" value="2"/>
</dbReference>
<keyword evidence="5 10" id="KW-0732">Signal</keyword>
<evidence type="ECO:0000256" key="8">
    <source>
        <dbReference type="ARBA" id="ARBA00023288"/>
    </source>
</evidence>
<dbReference type="InterPro" id="IPR016140">
    <property type="entry name" value="Bifunc_inhib/LTP/seed_store"/>
</dbReference>
<keyword evidence="7" id="KW-0325">Glycoprotein</keyword>
<dbReference type="OrthoDB" id="911994at2759"/>
<feature type="compositionally biased region" description="Polar residues" evidence="9">
    <location>
        <begin position="133"/>
        <end position="157"/>
    </location>
</feature>
<feature type="chain" id="PRO_5032364433" description="Bifunctional inhibitor/plant lipid transfer protein/seed storage helical domain-containing protein" evidence="10">
    <location>
        <begin position="25"/>
        <end position="348"/>
    </location>
</feature>
<comment type="caution">
    <text evidence="12">The sequence shown here is derived from an EMBL/GenBank/DDBJ whole genome shotgun (WGS) entry which is preliminary data.</text>
</comment>
<organism evidence="12 13">
    <name type="scientific">Salix dunnii</name>
    <dbReference type="NCBI Taxonomy" id="1413687"/>
    <lineage>
        <taxon>Eukaryota</taxon>
        <taxon>Viridiplantae</taxon>
        <taxon>Streptophyta</taxon>
        <taxon>Embryophyta</taxon>
        <taxon>Tracheophyta</taxon>
        <taxon>Spermatophyta</taxon>
        <taxon>Magnoliopsida</taxon>
        <taxon>eudicotyledons</taxon>
        <taxon>Gunneridae</taxon>
        <taxon>Pentapetalae</taxon>
        <taxon>rosids</taxon>
        <taxon>fabids</taxon>
        <taxon>Malpighiales</taxon>
        <taxon>Salicaceae</taxon>
        <taxon>Saliceae</taxon>
        <taxon>Salix</taxon>
    </lineage>
</organism>
<protein>
    <recommendedName>
        <fullName evidence="11">Bifunctional inhibitor/plant lipid transfer protein/seed storage helical domain-containing protein</fullName>
    </recommendedName>
</protein>
<name>A0A835KDA7_9ROSI</name>
<dbReference type="SMART" id="SM00499">
    <property type="entry name" value="AAI"/>
    <property type="match status" value="2"/>
</dbReference>
<feature type="domain" description="Bifunctional inhibitor/plant lipid transfer protein/seed storage helical" evidence="11">
    <location>
        <begin position="28"/>
        <end position="105"/>
    </location>
</feature>